<accession>A0A4E9EP13</accession>
<protein>
    <submittedName>
        <fullName evidence="3">Uncharacterized protein</fullName>
    </submittedName>
</protein>
<organism evidence="3">
    <name type="scientific">Gibberella zeae</name>
    <name type="common">Wheat head blight fungus</name>
    <name type="synonym">Fusarium graminearum</name>
    <dbReference type="NCBI Taxonomy" id="5518"/>
    <lineage>
        <taxon>Eukaryota</taxon>
        <taxon>Fungi</taxon>
        <taxon>Dikarya</taxon>
        <taxon>Ascomycota</taxon>
        <taxon>Pezizomycotina</taxon>
        <taxon>Sordariomycetes</taxon>
        <taxon>Hypocreomycetidae</taxon>
        <taxon>Hypocreales</taxon>
        <taxon>Nectriaceae</taxon>
        <taxon>Fusarium</taxon>
    </lineage>
</organism>
<reference evidence="2" key="2">
    <citation type="submission" date="2021-03" db="EMBL/GenBank/DDBJ databases">
        <authorList>
            <person name="Alouane T."/>
            <person name="Langin T."/>
            <person name="Bonhomme L."/>
        </authorList>
    </citation>
    <scope>NUCLEOTIDE SEQUENCE</scope>
    <source>
        <strain evidence="2">MDC_Fg202</strain>
    </source>
</reference>
<gene>
    <name evidence="3" type="ORF">FUG_LOCUS580748</name>
    <name evidence="2" type="ORF">MDCFG202_LOCUS307238</name>
</gene>
<reference evidence="3" key="1">
    <citation type="submission" date="2019-04" db="EMBL/GenBank/DDBJ databases">
        <authorList>
            <person name="Melise S."/>
            <person name="Noan J."/>
            <person name="Okalmin O."/>
        </authorList>
    </citation>
    <scope>NUCLEOTIDE SEQUENCE</scope>
    <source>
        <strain evidence="3">FN9</strain>
    </source>
</reference>
<sequence length="144" mass="15683">MDPERPYPSRYGYYYNNPTQPAPGTGYGSDPRQDNPFLPRSSAGNSAGLGPTQEYGEGEDFPSRPAESYGSNLRPDNPFLPQQSHAGGSAQFNSTQGYGQDSGPSYSPAKDYSQRSENDLMGRLQSCFQHETSGPQPETARVYG</sequence>
<dbReference type="AlphaFoldDB" id="A0A4E9EP13"/>
<evidence type="ECO:0000313" key="2">
    <source>
        <dbReference type="EMBL" id="CAG1989626.1"/>
    </source>
</evidence>
<feature type="region of interest" description="Disordered" evidence="1">
    <location>
        <begin position="1"/>
        <end position="144"/>
    </location>
</feature>
<dbReference type="Proteomes" id="UP000746612">
    <property type="component" value="Unassembled WGS sequence"/>
</dbReference>
<feature type="compositionally biased region" description="Polar residues" evidence="1">
    <location>
        <begin position="80"/>
        <end position="105"/>
    </location>
</feature>
<dbReference type="EMBL" id="CAAKMV010000207">
    <property type="protein sequence ID" value="VIO64776.1"/>
    <property type="molecule type" value="Genomic_DNA"/>
</dbReference>
<feature type="compositionally biased region" description="Polar residues" evidence="1">
    <location>
        <begin position="126"/>
        <end position="136"/>
    </location>
</feature>
<dbReference type="EMBL" id="CAJPIJ010000146">
    <property type="protein sequence ID" value="CAG1989626.1"/>
    <property type="molecule type" value="Genomic_DNA"/>
</dbReference>
<evidence type="ECO:0000256" key="1">
    <source>
        <dbReference type="SAM" id="MobiDB-lite"/>
    </source>
</evidence>
<proteinExistence type="predicted"/>
<name>A0A4E9EP13_GIBZA</name>
<evidence type="ECO:0000313" key="3">
    <source>
        <dbReference type="EMBL" id="VIO64776.1"/>
    </source>
</evidence>